<reference evidence="3 4" key="1">
    <citation type="submission" date="2016-04" db="EMBL/GenBank/DDBJ databases">
        <title>Complete genome sequence of Fictibacillus phosphorivorans G25-29, a strain toxic to nematodes.</title>
        <authorList>
            <person name="Zheng Z."/>
        </authorList>
    </citation>
    <scope>NUCLEOTIDE SEQUENCE [LARGE SCALE GENOMIC DNA]</scope>
    <source>
        <strain evidence="3 4">G25-29</strain>
    </source>
</reference>
<dbReference type="RefSeq" id="WP_066399444.1">
    <property type="nucleotide sequence ID" value="NZ_CP015378.1"/>
</dbReference>
<feature type="region of interest" description="Disordered" evidence="1">
    <location>
        <begin position="24"/>
        <end position="44"/>
    </location>
</feature>
<evidence type="ECO:0000256" key="2">
    <source>
        <dbReference type="SAM" id="SignalP"/>
    </source>
</evidence>
<evidence type="ECO:0000256" key="1">
    <source>
        <dbReference type="SAM" id="MobiDB-lite"/>
    </source>
</evidence>
<keyword evidence="4" id="KW-1185">Reference proteome</keyword>
<protein>
    <submittedName>
        <fullName evidence="3">Uncharacterized protein</fullName>
    </submittedName>
</protein>
<dbReference type="Proteomes" id="UP000076623">
    <property type="component" value="Chromosome"/>
</dbReference>
<sequence length="204" mass="23044">MNTLFLVSFLVSSIVTGANSSEMALNRTSNDVTQNEEETQSFSEPINTEEQQDAVLKFINVDVAAVSTFEVQAFESLASVSGANYTDDETMYLELVETTIPAYEKAVSQAKTIDVQGEELVGMKKQIVKATETFYEGLILQRQALEQQDENLITQSNLKLEEYFQLVDAYHAEMELLSKKYDIEYKDVPSNSEQLEKTEEDDFL</sequence>
<keyword evidence="2" id="KW-0732">Signal</keyword>
<evidence type="ECO:0000313" key="3">
    <source>
        <dbReference type="EMBL" id="ANC79155.1"/>
    </source>
</evidence>
<feature type="signal peptide" evidence="2">
    <location>
        <begin position="1"/>
        <end position="17"/>
    </location>
</feature>
<organism evidence="3 4">
    <name type="scientific">Fictibacillus phosphorivorans</name>
    <dbReference type="NCBI Taxonomy" id="1221500"/>
    <lineage>
        <taxon>Bacteria</taxon>
        <taxon>Bacillati</taxon>
        <taxon>Bacillota</taxon>
        <taxon>Bacilli</taxon>
        <taxon>Bacillales</taxon>
        <taxon>Fictibacillaceae</taxon>
        <taxon>Fictibacillus</taxon>
    </lineage>
</organism>
<proteinExistence type="predicted"/>
<evidence type="ECO:0000313" key="4">
    <source>
        <dbReference type="Proteomes" id="UP000076623"/>
    </source>
</evidence>
<gene>
    <name evidence="3" type="ORF">ABE65_021035</name>
</gene>
<dbReference type="KEGG" id="fpn:ABE65_021035"/>
<feature type="compositionally biased region" description="Polar residues" evidence="1">
    <location>
        <begin position="24"/>
        <end position="33"/>
    </location>
</feature>
<accession>A0A168WCP6</accession>
<dbReference type="AlphaFoldDB" id="A0A168WCP6"/>
<name>A0A168WCP6_9BACL</name>
<feature type="chain" id="PRO_5038574128" evidence="2">
    <location>
        <begin position="18"/>
        <end position="204"/>
    </location>
</feature>
<dbReference type="EMBL" id="CP015378">
    <property type="protein sequence ID" value="ANC79155.1"/>
    <property type="molecule type" value="Genomic_DNA"/>
</dbReference>